<evidence type="ECO:0000256" key="1">
    <source>
        <dbReference type="SAM" id="MobiDB-lite"/>
    </source>
</evidence>
<comment type="caution">
    <text evidence="2">The sequence shown here is derived from an EMBL/GenBank/DDBJ whole genome shotgun (WGS) entry which is preliminary data.</text>
</comment>
<name>A0ABR1UYB1_9PEZI</name>
<accession>A0ABR1UYB1</accession>
<protein>
    <submittedName>
        <fullName evidence="2">Alpha/beta-hydrolase</fullName>
    </submittedName>
</protein>
<feature type="compositionally biased region" description="Pro residues" evidence="1">
    <location>
        <begin position="50"/>
        <end position="61"/>
    </location>
</feature>
<gene>
    <name evidence="2" type="ORF">PG996_008567</name>
</gene>
<dbReference type="EMBL" id="JAQQWM010000005">
    <property type="protein sequence ID" value="KAK8063915.1"/>
    <property type="molecule type" value="Genomic_DNA"/>
</dbReference>
<keyword evidence="3" id="KW-1185">Reference proteome</keyword>
<evidence type="ECO:0000313" key="3">
    <source>
        <dbReference type="Proteomes" id="UP001446871"/>
    </source>
</evidence>
<organism evidence="2 3">
    <name type="scientific">Apiospora saccharicola</name>
    <dbReference type="NCBI Taxonomy" id="335842"/>
    <lineage>
        <taxon>Eukaryota</taxon>
        <taxon>Fungi</taxon>
        <taxon>Dikarya</taxon>
        <taxon>Ascomycota</taxon>
        <taxon>Pezizomycotina</taxon>
        <taxon>Sordariomycetes</taxon>
        <taxon>Xylariomycetidae</taxon>
        <taxon>Amphisphaeriales</taxon>
        <taxon>Apiosporaceae</taxon>
        <taxon>Apiospora</taxon>
    </lineage>
</organism>
<feature type="region of interest" description="Disordered" evidence="1">
    <location>
        <begin position="42"/>
        <end position="61"/>
    </location>
</feature>
<dbReference type="Proteomes" id="UP001446871">
    <property type="component" value="Unassembled WGS sequence"/>
</dbReference>
<reference evidence="2 3" key="1">
    <citation type="submission" date="2023-01" db="EMBL/GenBank/DDBJ databases">
        <title>Analysis of 21 Apiospora genomes using comparative genomics revels a genus with tremendous synthesis potential of carbohydrate active enzymes and secondary metabolites.</title>
        <authorList>
            <person name="Sorensen T."/>
        </authorList>
    </citation>
    <scope>NUCLEOTIDE SEQUENCE [LARGE SCALE GENOMIC DNA]</scope>
    <source>
        <strain evidence="2 3">CBS 83171</strain>
    </source>
</reference>
<evidence type="ECO:0000313" key="2">
    <source>
        <dbReference type="EMBL" id="KAK8063915.1"/>
    </source>
</evidence>
<proteinExistence type="predicted"/>
<sequence length="61" mass="6055">MGALSIVLIPGAAAVPAPYQPIVDAVAKHGIDIQALHLPSVGLENGEARPGPPPAPRASKG</sequence>